<feature type="binding site" evidence="2">
    <location>
        <position position="59"/>
    </location>
    <ligand>
        <name>Fe cation</name>
        <dbReference type="ChEBI" id="CHEBI:24875"/>
    </ligand>
</feature>
<organism evidence="6 7">
    <name type="scientific">Dokdonella fugitiva</name>
    <dbReference type="NCBI Taxonomy" id="328517"/>
    <lineage>
        <taxon>Bacteria</taxon>
        <taxon>Pseudomonadati</taxon>
        <taxon>Pseudomonadota</taxon>
        <taxon>Gammaproteobacteria</taxon>
        <taxon>Lysobacterales</taxon>
        <taxon>Rhodanobacteraceae</taxon>
        <taxon>Dokdonella</taxon>
    </lineage>
</organism>
<dbReference type="GO" id="GO:0046872">
    <property type="term" value="F:metal ion binding"/>
    <property type="evidence" value="ECO:0007669"/>
    <property type="project" value="UniProtKB-KW"/>
</dbReference>
<dbReference type="InterPro" id="IPR012093">
    <property type="entry name" value="Pirin"/>
</dbReference>
<dbReference type="PANTHER" id="PTHR43212:SF3">
    <property type="entry name" value="QUERCETIN 2,3-DIOXYGENASE"/>
    <property type="match status" value="1"/>
</dbReference>
<evidence type="ECO:0000313" key="6">
    <source>
        <dbReference type="EMBL" id="MBA8887525.1"/>
    </source>
</evidence>
<dbReference type="EMBL" id="JACGXL010000002">
    <property type="protein sequence ID" value="MBA8887525.1"/>
    <property type="molecule type" value="Genomic_DNA"/>
</dbReference>
<accession>A0A839EUV4</accession>
<evidence type="ECO:0000313" key="7">
    <source>
        <dbReference type="Proteomes" id="UP000550401"/>
    </source>
</evidence>
<evidence type="ECO:0008006" key="8">
    <source>
        <dbReference type="Google" id="ProtNLM"/>
    </source>
</evidence>
<gene>
    <name evidence="6" type="ORF">FHW12_001739</name>
</gene>
<dbReference type="PIRSF" id="PIRSF006232">
    <property type="entry name" value="Pirin"/>
    <property type="match status" value="1"/>
</dbReference>
<feature type="binding site" evidence="2">
    <location>
        <position position="101"/>
    </location>
    <ligand>
        <name>Fe cation</name>
        <dbReference type="ChEBI" id="CHEBI:24875"/>
    </ligand>
</feature>
<dbReference type="InterPro" id="IPR014710">
    <property type="entry name" value="RmlC-like_jellyroll"/>
</dbReference>
<evidence type="ECO:0000259" key="5">
    <source>
        <dbReference type="Pfam" id="PF17954"/>
    </source>
</evidence>
<dbReference type="Gene3D" id="2.60.120.10">
    <property type="entry name" value="Jelly Rolls"/>
    <property type="match status" value="2"/>
</dbReference>
<name>A0A839EUV4_9GAMM</name>
<dbReference type="SUPFAM" id="SSF51182">
    <property type="entry name" value="RmlC-like cupins"/>
    <property type="match status" value="1"/>
</dbReference>
<evidence type="ECO:0000256" key="1">
    <source>
        <dbReference type="ARBA" id="ARBA00008416"/>
    </source>
</evidence>
<dbReference type="CDD" id="cd02910">
    <property type="entry name" value="cupin_Yhhw_N"/>
    <property type="match status" value="1"/>
</dbReference>
<protein>
    <recommendedName>
        <fullName evidence="8">Pirin N-terminal domain-containing protein</fullName>
    </recommendedName>
</protein>
<dbReference type="InterPro" id="IPR003829">
    <property type="entry name" value="Pirin_N_dom"/>
</dbReference>
<comment type="similarity">
    <text evidence="1 3">Belongs to the pirin family.</text>
</comment>
<reference evidence="6 7" key="1">
    <citation type="submission" date="2020-07" db="EMBL/GenBank/DDBJ databases">
        <title>Genomic Encyclopedia of Type Strains, Phase IV (KMG-V): Genome sequencing to study the core and pangenomes of soil and plant-associated prokaryotes.</title>
        <authorList>
            <person name="Whitman W."/>
        </authorList>
    </citation>
    <scope>NUCLEOTIDE SEQUENCE [LARGE SCALE GENOMIC DNA]</scope>
    <source>
        <strain evidence="6 7">RH2WT43</strain>
    </source>
</reference>
<dbReference type="AlphaFoldDB" id="A0A839EUV4"/>
<dbReference type="Pfam" id="PF02678">
    <property type="entry name" value="Pirin"/>
    <property type="match status" value="1"/>
</dbReference>
<keyword evidence="7" id="KW-1185">Reference proteome</keyword>
<dbReference type="Pfam" id="PF17954">
    <property type="entry name" value="Pirin_C_2"/>
    <property type="match status" value="1"/>
</dbReference>
<comment type="caution">
    <text evidence="6">The sequence shown here is derived from an EMBL/GenBank/DDBJ whole genome shotgun (WGS) entry which is preliminary data.</text>
</comment>
<feature type="binding site" evidence="2">
    <location>
        <position position="57"/>
    </location>
    <ligand>
        <name>Fe cation</name>
        <dbReference type="ChEBI" id="CHEBI:24875"/>
    </ligand>
</feature>
<evidence type="ECO:0000256" key="2">
    <source>
        <dbReference type="PIRSR" id="PIRSR006232-1"/>
    </source>
</evidence>
<keyword evidence="2" id="KW-0479">Metal-binding</keyword>
<feature type="binding site" evidence="2">
    <location>
        <position position="103"/>
    </location>
    <ligand>
        <name>Fe cation</name>
        <dbReference type="ChEBI" id="CHEBI:24875"/>
    </ligand>
</feature>
<evidence type="ECO:0000256" key="3">
    <source>
        <dbReference type="RuleBase" id="RU003457"/>
    </source>
</evidence>
<keyword evidence="2" id="KW-0408">Iron</keyword>
<comment type="cofactor">
    <cofactor evidence="2">
        <name>Fe cation</name>
        <dbReference type="ChEBI" id="CHEBI:24875"/>
    </cofactor>
    <text evidence="2">Binds 1 Fe cation per subunit.</text>
</comment>
<evidence type="ECO:0000259" key="4">
    <source>
        <dbReference type="Pfam" id="PF02678"/>
    </source>
</evidence>
<dbReference type="InterPro" id="IPR041602">
    <property type="entry name" value="Quercetinase_C"/>
</dbReference>
<dbReference type="RefSeq" id="WP_182530585.1">
    <property type="nucleotide sequence ID" value="NZ_JACGXL010000002.1"/>
</dbReference>
<dbReference type="InterPro" id="IPR011051">
    <property type="entry name" value="RmlC_Cupin_sf"/>
</dbReference>
<proteinExistence type="inferred from homology"/>
<feature type="domain" description="Quercetin 2,3-dioxygenase C-terminal cupin" evidence="5">
    <location>
        <begin position="151"/>
        <end position="230"/>
    </location>
</feature>
<dbReference type="PANTHER" id="PTHR43212">
    <property type="entry name" value="QUERCETIN 2,3-DIOXYGENASE"/>
    <property type="match status" value="1"/>
</dbReference>
<sequence>MIERRPFNQLGGADHGWLKAKHHFSFAGYHDASRMGWGNLRVWNDDEIAAQSGFPPHPHADMEIITYVRDGAITHRDNLGNQGRTAAGDVQVMSAGSGIQHAEYNLEDETTRIFQIWILPTRRGGSPSWGARPFPKGDRSGRFVTLASGIAGDGDALPIRTDARVLGATLKAGESVRYELGAGRHAYLVPAAGSVEVDGLRVDARDGAAIRDVDAFEVTALADAEVVLVDSA</sequence>
<feature type="domain" description="Pirin N-terminal" evidence="4">
    <location>
        <begin position="9"/>
        <end position="118"/>
    </location>
</feature>
<dbReference type="Proteomes" id="UP000550401">
    <property type="component" value="Unassembled WGS sequence"/>
</dbReference>